<evidence type="ECO:0000313" key="5">
    <source>
        <dbReference type="Proteomes" id="UP000799441"/>
    </source>
</evidence>
<dbReference type="Gene3D" id="3.40.630.30">
    <property type="match status" value="1"/>
</dbReference>
<dbReference type="InterPro" id="IPR000182">
    <property type="entry name" value="GNAT_dom"/>
</dbReference>
<feature type="non-terminal residue" evidence="4">
    <location>
        <position position="180"/>
    </location>
</feature>
<organism evidence="4 5">
    <name type="scientific">Polychaeton citri CBS 116435</name>
    <dbReference type="NCBI Taxonomy" id="1314669"/>
    <lineage>
        <taxon>Eukaryota</taxon>
        <taxon>Fungi</taxon>
        <taxon>Dikarya</taxon>
        <taxon>Ascomycota</taxon>
        <taxon>Pezizomycotina</taxon>
        <taxon>Dothideomycetes</taxon>
        <taxon>Dothideomycetidae</taxon>
        <taxon>Capnodiales</taxon>
        <taxon>Capnodiaceae</taxon>
        <taxon>Polychaeton</taxon>
    </lineage>
</organism>
<feature type="non-terminal residue" evidence="4">
    <location>
        <position position="1"/>
    </location>
</feature>
<dbReference type="SUPFAM" id="SSF55729">
    <property type="entry name" value="Acyl-CoA N-acyltransferases (Nat)"/>
    <property type="match status" value="1"/>
</dbReference>
<dbReference type="Pfam" id="PF00583">
    <property type="entry name" value="Acetyltransf_1"/>
    <property type="match status" value="1"/>
</dbReference>
<dbReference type="OrthoDB" id="47374at2759"/>
<evidence type="ECO:0000256" key="1">
    <source>
        <dbReference type="ARBA" id="ARBA00022679"/>
    </source>
</evidence>
<sequence>LPSNVSFHSMTREDIPAMKRLNQTLLPIPYPDSYYRETLSDLTIHDLTLLAFWNDHPVTAAIKCREEKGMLVGAIRCRVLHPIHFAAPGELPRKDAPIVLYLSTLSVLAPYRGCGIAAAMLREIEKRGVEQHGCGTAGAHVWELNEEGLRWYNKNGFVVKRKQEGYYRRLKPQTAMVVEK</sequence>
<dbReference type="InterPro" id="IPR051556">
    <property type="entry name" value="N-term/lysine_N-AcTrnsfr"/>
</dbReference>
<dbReference type="GO" id="GO:0031415">
    <property type="term" value="C:NatA complex"/>
    <property type="evidence" value="ECO:0007669"/>
    <property type="project" value="TreeGrafter"/>
</dbReference>
<keyword evidence="2" id="KW-0012">Acyltransferase</keyword>
<name>A0A9P4Q0X7_9PEZI</name>
<dbReference type="GO" id="GO:0007064">
    <property type="term" value="P:mitotic sister chromatid cohesion"/>
    <property type="evidence" value="ECO:0007669"/>
    <property type="project" value="TreeGrafter"/>
</dbReference>
<dbReference type="EMBL" id="MU003843">
    <property type="protein sequence ID" value="KAF2717460.1"/>
    <property type="molecule type" value="Genomic_DNA"/>
</dbReference>
<dbReference type="PROSITE" id="PS51186">
    <property type="entry name" value="GNAT"/>
    <property type="match status" value="1"/>
</dbReference>
<evidence type="ECO:0000259" key="3">
    <source>
        <dbReference type="PROSITE" id="PS51186"/>
    </source>
</evidence>
<dbReference type="GO" id="GO:0016747">
    <property type="term" value="F:acyltransferase activity, transferring groups other than amino-acyl groups"/>
    <property type="evidence" value="ECO:0007669"/>
    <property type="project" value="InterPro"/>
</dbReference>
<reference evidence="4" key="1">
    <citation type="journal article" date="2020" name="Stud. Mycol.">
        <title>101 Dothideomycetes genomes: a test case for predicting lifestyles and emergence of pathogens.</title>
        <authorList>
            <person name="Haridas S."/>
            <person name="Albert R."/>
            <person name="Binder M."/>
            <person name="Bloem J."/>
            <person name="Labutti K."/>
            <person name="Salamov A."/>
            <person name="Andreopoulos B."/>
            <person name="Baker S."/>
            <person name="Barry K."/>
            <person name="Bills G."/>
            <person name="Bluhm B."/>
            <person name="Cannon C."/>
            <person name="Castanera R."/>
            <person name="Culley D."/>
            <person name="Daum C."/>
            <person name="Ezra D."/>
            <person name="Gonzalez J."/>
            <person name="Henrissat B."/>
            <person name="Kuo A."/>
            <person name="Liang C."/>
            <person name="Lipzen A."/>
            <person name="Lutzoni F."/>
            <person name="Magnuson J."/>
            <person name="Mondo S."/>
            <person name="Nolan M."/>
            <person name="Ohm R."/>
            <person name="Pangilinan J."/>
            <person name="Park H.-J."/>
            <person name="Ramirez L."/>
            <person name="Alfaro M."/>
            <person name="Sun H."/>
            <person name="Tritt A."/>
            <person name="Yoshinaga Y."/>
            <person name="Zwiers L.-H."/>
            <person name="Turgeon B."/>
            <person name="Goodwin S."/>
            <person name="Spatafora J."/>
            <person name="Crous P."/>
            <person name="Grigoriev I."/>
        </authorList>
    </citation>
    <scope>NUCLEOTIDE SEQUENCE</scope>
    <source>
        <strain evidence="4">CBS 116435</strain>
    </source>
</reference>
<keyword evidence="5" id="KW-1185">Reference proteome</keyword>
<comment type="caution">
    <text evidence="4">The sequence shown here is derived from an EMBL/GenBank/DDBJ whole genome shotgun (WGS) entry which is preliminary data.</text>
</comment>
<feature type="domain" description="N-acetyltransferase" evidence="3">
    <location>
        <begin position="5"/>
        <end position="180"/>
    </location>
</feature>
<evidence type="ECO:0000256" key="2">
    <source>
        <dbReference type="ARBA" id="ARBA00023315"/>
    </source>
</evidence>
<accession>A0A9P4Q0X7</accession>
<dbReference type="PANTHER" id="PTHR42919">
    <property type="entry name" value="N-ALPHA-ACETYLTRANSFERASE"/>
    <property type="match status" value="1"/>
</dbReference>
<dbReference type="PANTHER" id="PTHR42919:SF8">
    <property type="entry name" value="N-ALPHA-ACETYLTRANSFERASE 50"/>
    <property type="match status" value="1"/>
</dbReference>
<dbReference type="CDD" id="cd04301">
    <property type="entry name" value="NAT_SF"/>
    <property type="match status" value="1"/>
</dbReference>
<dbReference type="AlphaFoldDB" id="A0A9P4Q0X7"/>
<evidence type="ECO:0000313" key="4">
    <source>
        <dbReference type="EMBL" id="KAF2717460.1"/>
    </source>
</evidence>
<keyword evidence="1" id="KW-0808">Transferase</keyword>
<dbReference type="Proteomes" id="UP000799441">
    <property type="component" value="Unassembled WGS sequence"/>
</dbReference>
<protein>
    <submittedName>
        <fullName evidence="4">Acyl-CoA N-acyltransferase</fullName>
    </submittedName>
</protein>
<proteinExistence type="predicted"/>
<dbReference type="InterPro" id="IPR016181">
    <property type="entry name" value="Acyl_CoA_acyltransferase"/>
</dbReference>
<gene>
    <name evidence="4" type="ORF">K431DRAFT_207928</name>
</gene>